<dbReference type="PANTHER" id="PTHR48414:SF1">
    <property type="entry name" value="POP5 HOMOLOG, RIBONUCLEASE P_MRP SUBUNIT"/>
    <property type="match status" value="1"/>
</dbReference>
<dbReference type="GO" id="GO:0001682">
    <property type="term" value="P:tRNA 5'-leader removal"/>
    <property type="evidence" value="ECO:0007669"/>
    <property type="project" value="InterPro"/>
</dbReference>
<evidence type="ECO:0000313" key="8">
    <source>
        <dbReference type="Proteomes" id="UP000030655"/>
    </source>
</evidence>
<dbReference type="InterPro" id="IPR002759">
    <property type="entry name" value="Pop5/Rpp14/Rnp2-like"/>
</dbReference>
<proteinExistence type="inferred from homology"/>
<reference evidence="8" key="1">
    <citation type="submission" date="2013-02" db="EMBL/GenBank/DDBJ databases">
        <authorList>
            <consortium name="The Broad Institute Genome Sequencing Platform"/>
            <person name="Cuomo C."/>
            <person name="Becnel J."/>
            <person name="Sanscrainte N."/>
            <person name="Walker B."/>
            <person name="Young S.K."/>
            <person name="Zeng Q."/>
            <person name="Gargeya S."/>
            <person name="Fitzgerald M."/>
            <person name="Haas B."/>
            <person name="Abouelleil A."/>
            <person name="Alvarado L."/>
            <person name="Arachchi H.M."/>
            <person name="Berlin A.M."/>
            <person name="Chapman S.B."/>
            <person name="Dewar J."/>
            <person name="Goldberg J."/>
            <person name="Griggs A."/>
            <person name="Gujja S."/>
            <person name="Hansen M."/>
            <person name="Howarth C."/>
            <person name="Imamovic A."/>
            <person name="Larimer J."/>
            <person name="McCowan C."/>
            <person name="Murphy C."/>
            <person name="Neiman D."/>
            <person name="Pearson M."/>
            <person name="Priest M."/>
            <person name="Roberts A."/>
            <person name="Saif S."/>
            <person name="Shea T."/>
            <person name="Sisk P."/>
            <person name="Sykes S."/>
            <person name="Wortman J."/>
            <person name="Nusbaum C."/>
            <person name="Birren B."/>
        </authorList>
    </citation>
    <scope>NUCLEOTIDE SEQUENCE [LARGE SCALE GENOMIC DNA]</scope>
    <source>
        <strain evidence="8">PRA339</strain>
    </source>
</reference>
<keyword evidence="4" id="KW-0819">tRNA processing</keyword>
<protein>
    <recommendedName>
        <fullName evidence="6">Ribonuclease P/MRP protein subunit POP5</fullName>
    </recommendedName>
</protein>
<comment type="similarity">
    <text evidence="2">Belongs to the eukaryotic/archaeal RNase P protein component 2 family.</text>
</comment>
<dbReference type="GO" id="GO:0033204">
    <property type="term" value="F:ribonuclease P RNA binding"/>
    <property type="evidence" value="ECO:0007669"/>
    <property type="project" value="InterPro"/>
</dbReference>
<organism evidence="7 8">
    <name type="scientific">Anncaliia algerae PRA339</name>
    <dbReference type="NCBI Taxonomy" id="1288291"/>
    <lineage>
        <taxon>Eukaryota</taxon>
        <taxon>Fungi</taxon>
        <taxon>Fungi incertae sedis</taxon>
        <taxon>Microsporidia</taxon>
        <taxon>Tubulinosematoidea</taxon>
        <taxon>Tubulinosematidae</taxon>
        <taxon>Anncaliia</taxon>
    </lineage>
</organism>
<dbReference type="Pfam" id="PF01900">
    <property type="entry name" value="RNase_P_Rpp14"/>
    <property type="match status" value="1"/>
</dbReference>
<dbReference type="PANTHER" id="PTHR48414">
    <property type="entry name" value="POP5 HOMOLOG, RIBONUCLEASE P_MRP SUBUNIT"/>
    <property type="match status" value="1"/>
</dbReference>
<keyword evidence="5" id="KW-0539">Nucleus</keyword>
<comment type="subcellular location">
    <subcellularLocation>
        <location evidence="1">Nucleus</location>
    </subcellularLocation>
</comment>
<accession>A0A059F3Z4</accession>
<dbReference type="Gene3D" id="3.30.70.3250">
    <property type="entry name" value="Ribonuclease P, Pop5 subunit"/>
    <property type="match status" value="1"/>
</dbReference>
<dbReference type="InterPro" id="IPR038085">
    <property type="entry name" value="Rnp2-like_sf"/>
</dbReference>
<dbReference type="GO" id="GO:0005634">
    <property type="term" value="C:nucleus"/>
    <property type="evidence" value="ECO:0007669"/>
    <property type="project" value="UniProtKB-SubCell"/>
</dbReference>
<evidence type="ECO:0000256" key="3">
    <source>
        <dbReference type="ARBA" id="ARBA00022552"/>
    </source>
</evidence>
<dbReference type="VEuPathDB" id="MicrosporidiaDB:H312_00475"/>
<dbReference type="GO" id="GO:0030677">
    <property type="term" value="C:ribonuclease P complex"/>
    <property type="evidence" value="ECO:0007669"/>
    <property type="project" value="InterPro"/>
</dbReference>
<evidence type="ECO:0000256" key="1">
    <source>
        <dbReference type="ARBA" id="ARBA00004123"/>
    </source>
</evidence>
<reference evidence="7 8" key="2">
    <citation type="submission" date="2014-03" db="EMBL/GenBank/DDBJ databases">
        <title>The Genome Sequence of Anncaliia algerae insect isolate PRA339.</title>
        <authorList>
            <consortium name="The Broad Institute Genome Sequencing Platform"/>
            <consortium name="The Broad Institute Genome Sequencing Center for Infectious Disease"/>
            <person name="Cuomo C."/>
            <person name="Becnel J."/>
            <person name="Sanscrainte N."/>
            <person name="Walker B."/>
            <person name="Young S.K."/>
            <person name="Zeng Q."/>
            <person name="Gargeya S."/>
            <person name="Fitzgerald M."/>
            <person name="Haas B."/>
            <person name="Abouelleil A."/>
            <person name="Alvarado L."/>
            <person name="Arachchi H.M."/>
            <person name="Berlin A.M."/>
            <person name="Chapman S.B."/>
            <person name="Dewar J."/>
            <person name="Goldberg J."/>
            <person name="Griggs A."/>
            <person name="Gujja S."/>
            <person name="Hansen M."/>
            <person name="Howarth C."/>
            <person name="Imamovic A."/>
            <person name="Larimer J."/>
            <person name="McCowan C."/>
            <person name="Murphy C."/>
            <person name="Neiman D."/>
            <person name="Pearson M."/>
            <person name="Priest M."/>
            <person name="Roberts A."/>
            <person name="Saif S."/>
            <person name="Shea T."/>
            <person name="Sisk P."/>
            <person name="Sykes S."/>
            <person name="Wortman J."/>
            <person name="Nusbaum C."/>
            <person name="Birren B."/>
        </authorList>
    </citation>
    <scope>NUCLEOTIDE SEQUENCE [LARGE SCALE GENOMIC DNA]</scope>
    <source>
        <strain evidence="7 8">PRA339</strain>
    </source>
</reference>
<dbReference type="OrthoDB" id="2187212at2759"/>
<dbReference type="AlphaFoldDB" id="A0A059F3Z4"/>
<evidence type="ECO:0000256" key="6">
    <source>
        <dbReference type="ARBA" id="ARBA00044198"/>
    </source>
</evidence>
<name>A0A059F3Z4_9MICR</name>
<evidence type="ECO:0000256" key="5">
    <source>
        <dbReference type="ARBA" id="ARBA00023242"/>
    </source>
</evidence>
<dbReference type="GO" id="GO:0006364">
    <property type="term" value="P:rRNA processing"/>
    <property type="evidence" value="ECO:0007669"/>
    <property type="project" value="UniProtKB-KW"/>
</dbReference>
<dbReference type="Proteomes" id="UP000030655">
    <property type="component" value="Unassembled WGS sequence"/>
</dbReference>
<evidence type="ECO:0000256" key="4">
    <source>
        <dbReference type="ARBA" id="ARBA00022694"/>
    </source>
</evidence>
<sequence length="115" mass="13323">MVRIKFRYIGIKYSFDTLTKYNINNKTFLDIITNHIKIEHGEIGVSKLTDFQITDNYPNNNIILFRVGRESKETILKILNQIKVLNGKKCDFSILGVSGAIRNVKNKILKHLKNN</sequence>
<evidence type="ECO:0000313" key="7">
    <source>
        <dbReference type="EMBL" id="KCZ81993.1"/>
    </source>
</evidence>
<evidence type="ECO:0000256" key="2">
    <source>
        <dbReference type="ARBA" id="ARBA00010800"/>
    </source>
</evidence>
<dbReference type="PIRSF" id="PIRSF023803">
    <property type="entry name" value="Ribonuclease_P_prd"/>
    <property type="match status" value="1"/>
</dbReference>
<keyword evidence="3" id="KW-0698">rRNA processing</keyword>
<keyword evidence="8" id="KW-1185">Reference proteome</keyword>
<dbReference type="EMBL" id="KK365133">
    <property type="protein sequence ID" value="KCZ81993.1"/>
    <property type="molecule type" value="Genomic_DNA"/>
</dbReference>
<dbReference type="InterPro" id="IPR016819">
    <property type="entry name" value="RNase_P/MRP_POP5"/>
</dbReference>
<gene>
    <name evidence="7" type="ORF">H312_00475</name>
</gene>
<dbReference type="HOGENOM" id="CLU_162874_0_0_1"/>
<dbReference type="SUPFAM" id="SSF160350">
    <property type="entry name" value="Rnp2-like"/>
    <property type="match status" value="1"/>
</dbReference>